<dbReference type="GO" id="GO:0006310">
    <property type="term" value="P:DNA recombination"/>
    <property type="evidence" value="ECO:0007669"/>
    <property type="project" value="UniProtKB-KW"/>
</dbReference>
<dbReference type="Pfam" id="PF13356">
    <property type="entry name" value="Arm-DNA-bind_3"/>
    <property type="match status" value="1"/>
</dbReference>
<dbReference type="Gene3D" id="1.10.443.10">
    <property type="entry name" value="Intergrase catalytic core"/>
    <property type="match status" value="1"/>
</dbReference>
<keyword evidence="4" id="KW-0233">DNA recombination</keyword>
<evidence type="ECO:0000256" key="2">
    <source>
        <dbReference type="ARBA" id="ARBA00022908"/>
    </source>
</evidence>
<dbReference type="InterPro" id="IPR013762">
    <property type="entry name" value="Integrase-like_cat_sf"/>
</dbReference>
<evidence type="ECO:0000313" key="6">
    <source>
        <dbReference type="EMBL" id="VWC99205.1"/>
    </source>
</evidence>
<protein>
    <submittedName>
        <fullName evidence="6">Phage integrase family site specific recombinase</fullName>
    </submittedName>
</protein>
<comment type="similarity">
    <text evidence="1">Belongs to the 'phage' integrase family.</text>
</comment>
<dbReference type="Proteomes" id="UP000494274">
    <property type="component" value="Unassembled WGS sequence"/>
</dbReference>
<evidence type="ECO:0000259" key="5">
    <source>
        <dbReference type="PROSITE" id="PS51898"/>
    </source>
</evidence>
<gene>
    <name evidence="6" type="ORF">BLA18112_03870</name>
</gene>
<evidence type="ECO:0000256" key="4">
    <source>
        <dbReference type="ARBA" id="ARBA00023172"/>
    </source>
</evidence>
<dbReference type="PANTHER" id="PTHR30629:SF2">
    <property type="entry name" value="PROPHAGE INTEGRASE INTS-RELATED"/>
    <property type="match status" value="1"/>
</dbReference>
<dbReference type="EMBL" id="CABVQI010000011">
    <property type="protein sequence ID" value="VWC99205.1"/>
    <property type="molecule type" value="Genomic_DNA"/>
</dbReference>
<dbReference type="Pfam" id="PF00589">
    <property type="entry name" value="Phage_integrase"/>
    <property type="match status" value="1"/>
</dbReference>
<evidence type="ECO:0000313" key="7">
    <source>
        <dbReference type="Proteomes" id="UP000494274"/>
    </source>
</evidence>
<dbReference type="Gene3D" id="1.10.150.130">
    <property type="match status" value="1"/>
</dbReference>
<dbReference type="PROSITE" id="PS51898">
    <property type="entry name" value="TYR_RECOMBINASE"/>
    <property type="match status" value="1"/>
</dbReference>
<reference evidence="6 7" key="1">
    <citation type="submission" date="2019-09" db="EMBL/GenBank/DDBJ databases">
        <authorList>
            <person name="Depoorter E."/>
        </authorList>
    </citation>
    <scope>NUCLEOTIDE SEQUENCE [LARGE SCALE GENOMIC DNA]</scope>
    <source>
        <strain evidence="6">R-18112</strain>
    </source>
</reference>
<dbReference type="CDD" id="cd00796">
    <property type="entry name" value="INT_Rci_Hp1_C"/>
    <property type="match status" value="1"/>
</dbReference>
<dbReference type="Gene3D" id="3.30.160.390">
    <property type="entry name" value="Integrase, DNA-binding domain"/>
    <property type="match status" value="1"/>
</dbReference>
<evidence type="ECO:0000256" key="1">
    <source>
        <dbReference type="ARBA" id="ARBA00008857"/>
    </source>
</evidence>
<keyword evidence="3" id="KW-0238">DNA-binding</keyword>
<dbReference type="InterPro" id="IPR038488">
    <property type="entry name" value="Integrase_DNA-bd_sf"/>
</dbReference>
<dbReference type="InterPro" id="IPR025166">
    <property type="entry name" value="Integrase_DNA_bind_dom"/>
</dbReference>
<dbReference type="InterPro" id="IPR011010">
    <property type="entry name" value="DNA_brk_join_enz"/>
</dbReference>
<feature type="domain" description="Tyr recombinase" evidence="5">
    <location>
        <begin position="220"/>
        <end position="395"/>
    </location>
</feature>
<dbReference type="SUPFAM" id="SSF56349">
    <property type="entry name" value="DNA breaking-rejoining enzymes"/>
    <property type="match status" value="1"/>
</dbReference>
<organism evidence="6 7">
    <name type="scientific">Burkholderia lata (strain ATCC 17760 / DSM 23089 / LMG 22485 / NCIMB 9086 / R18194 / 383)</name>
    <dbReference type="NCBI Taxonomy" id="482957"/>
    <lineage>
        <taxon>Bacteria</taxon>
        <taxon>Pseudomonadati</taxon>
        <taxon>Pseudomonadota</taxon>
        <taxon>Betaproteobacteria</taxon>
        <taxon>Burkholderiales</taxon>
        <taxon>Burkholderiaceae</taxon>
        <taxon>Burkholderia</taxon>
        <taxon>Burkholderia cepacia complex</taxon>
    </lineage>
</organism>
<evidence type="ECO:0000256" key="3">
    <source>
        <dbReference type="ARBA" id="ARBA00023125"/>
    </source>
</evidence>
<accession>A0A6P2WR05</accession>
<dbReference type="InterPro" id="IPR050808">
    <property type="entry name" value="Phage_Integrase"/>
</dbReference>
<sequence>METSFVFTEARLRALPLPAAGQRANYRDAKQPGLHLRVSAGGARTFSVFRRVRNGSPERITIGRWPDITVDEARRQAAGLVAKLASAESPAAARRAVRGEMTFGQLYDAYLKDRITAGKKRPDLISGLWELYLGPLPDAPRKAHSRERKKPVESVDWSDKRVSEISVSMLAQLHRRICAAGKGRTGNKVIALVRAIYGYGLDHRIVTENPAIGVTFAPERERDRFVKGNELPRFLAALEAEEQPWRDLFTVLLYVGYRRRAVEAMRWQDIDLVAGIWTVPGERAKNGDPIVLPVVGAALTTLQARSAEKEGQEWVFPGGGRRGHVTCPRNAWARVLARAGIDDLWLHDLRRTLGSWLAMSGVSLPAIGRALGHKNSSSTQVYARLQTEAVANVVQVAHDAIAAAAENPGALPTPRGQTRS</sequence>
<name>A0A6P2WR05_BURL3</name>
<proteinExistence type="inferred from homology"/>
<dbReference type="PANTHER" id="PTHR30629">
    <property type="entry name" value="PROPHAGE INTEGRASE"/>
    <property type="match status" value="1"/>
</dbReference>
<keyword evidence="2" id="KW-0229">DNA integration</keyword>
<dbReference type="InterPro" id="IPR010998">
    <property type="entry name" value="Integrase_recombinase_N"/>
</dbReference>
<dbReference type="AlphaFoldDB" id="A0A6P2WR05"/>
<dbReference type="RefSeq" id="WP_175044928.1">
    <property type="nucleotide sequence ID" value="NZ_CABVQI010000011.1"/>
</dbReference>
<dbReference type="InterPro" id="IPR002104">
    <property type="entry name" value="Integrase_catalytic"/>
</dbReference>
<dbReference type="GO" id="GO:0003677">
    <property type="term" value="F:DNA binding"/>
    <property type="evidence" value="ECO:0007669"/>
    <property type="project" value="UniProtKB-KW"/>
</dbReference>
<dbReference type="GO" id="GO:0015074">
    <property type="term" value="P:DNA integration"/>
    <property type="evidence" value="ECO:0007669"/>
    <property type="project" value="UniProtKB-KW"/>
</dbReference>